<keyword evidence="4" id="KW-0808">Transferase</keyword>
<keyword evidence="6 8" id="KW-1133">Transmembrane helix</keyword>
<keyword evidence="10" id="KW-1185">Reference proteome</keyword>
<evidence type="ECO:0000256" key="3">
    <source>
        <dbReference type="ARBA" id="ARBA00022676"/>
    </source>
</evidence>
<feature type="transmembrane region" description="Helical" evidence="8">
    <location>
        <begin position="243"/>
        <end position="264"/>
    </location>
</feature>
<feature type="transmembrane region" description="Helical" evidence="8">
    <location>
        <begin position="429"/>
        <end position="448"/>
    </location>
</feature>
<keyword evidence="2" id="KW-1003">Cell membrane</keyword>
<feature type="transmembrane region" description="Helical" evidence="8">
    <location>
        <begin position="365"/>
        <end position="387"/>
    </location>
</feature>
<sequence>MSIFYSTFHIAEEPVLSVLVLLCALVAVILAGYLLIKLKDDRKTNRIVLITLLALFFLVGLFWLKFTPNEQLSDFATFWGKSQDALQGRAIYKNDNDYFAKWAYQTGYLVYVMGVIKLFGAHVLVLQVLNVVYQTLTLLVIYKLAMKVFDNVKIARLSVLLLMIDLDWFAMSPQNNNSYLGTLLFLVTFYLLMHDKYWQYMLAGLTLAMGNIIRPIGPVAIAGIIVFALVYKFYDKKINLHNILKLATTFIIYLAIFSAVGMAIKSSGLNEYGISNRDSEWKFVTGLDYNTKGIYDQNVVDSIDMTQSRKKVSKQEYKVIHEEIKYLNDNNKWIPLFWDKLAIMWANRSSAIDFANMQQNHSQKVIGFVNLISYLGTVLLVIFGWVGSLRLFKISYNKNIFLLLLPFMAYVAVQLLIEVQGRYRIEFTPIWAIISGVGLYSLCNWINLKWGKKPKCLN</sequence>
<feature type="transmembrane region" description="Helical" evidence="8">
    <location>
        <begin position="47"/>
        <end position="64"/>
    </location>
</feature>
<gene>
    <name evidence="9" type="ORF">ACFP1F_10020</name>
</gene>
<accession>A0ABW1UZ70</accession>
<dbReference type="Proteomes" id="UP001596186">
    <property type="component" value="Unassembled WGS sequence"/>
</dbReference>
<evidence type="ECO:0008006" key="11">
    <source>
        <dbReference type="Google" id="ProtNLM"/>
    </source>
</evidence>
<evidence type="ECO:0000313" key="9">
    <source>
        <dbReference type="EMBL" id="MFC6324074.1"/>
    </source>
</evidence>
<comment type="subcellular location">
    <subcellularLocation>
        <location evidence="1">Cell membrane</location>
        <topology evidence="1">Multi-pass membrane protein</topology>
    </subcellularLocation>
</comment>
<proteinExistence type="predicted"/>
<comment type="caution">
    <text evidence="9">The sequence shown here is derived from an EMBL/GenBank/DDBJ whole genome shotgun (WGS) entry which is preliminary data.</text>
</comment>
<evidence type="ECO:0000256" key="8">
    <source>
        <dbReference type="SAM" id="Phobius"/>
    </source>
</evidence>
<evidence type="ECO:0000313" key="10">
    <source>
        <dbReference type="Proteomes" id="UP001596186"/>
    </source>
</evidence>
<evidence type="ECO:0000256" key="5">
    <source>
        <dbReference type="ARBA" id="ARBA00022692"/>
    </source>
</evidence>
<keyword evidence="7 8" id="KW-0472">Membrane</keyword>
<dbReference type="PANTHER" id="PTHR33908:SF11">
    <property type="entry name" value="MEMBRANE PROTEIN"/>
    <property type="match status" value="1"/>
</dbReference>
<feature type="transmembrane region" description="Helical" evidence="8">
    <location>
        <begin position="205"/>
        <end position="231"/>
    </location>
</feature>
<keyword evidence="5 8" id="KW-0812">Transmembrane</keyword>
<name>A0ABW1UZ70_9LACO</name>
<feature type="transmembrane region" description="Helical" evidence="8">
    <location>
        <begin position="108"/>
        <end position="133"/>
    </location>
</feature>
<feature type="transmembrane region" description="Helical" evidence="8">
    <location>
        <begin position="177"/>
        <end position="193"/>
    </location>
</feature>
<feature type="transmembrane region" description="Helical" evidence="8">
    <location>
        <begin position="15"/>
        <end position="35"/>
    </location>
</feature>
<evidence type="ECO:0000256" key="1">
    <source>
        <dbReference type="ARBA" id="ARBA00004651"/>
    </source>
</evidence>
<evidence type="ECO:0000256" key="6">
    <source>
        <dbReference type="ARBA" id="ARBA00022989"/>
    </source>
</evidence>
<evidence type="ECO:0000256" key="7">
    <source>
        <dbReference type="ARBA" id="ARBA00023136"/>
    </source>
</evidence>
<evidence type="ECO:0000256" key="4">
    <source>
        <dbReference type="ARBA" id="ARBA00022679"/>
    </source>
</evidence>
<keyword evidence="3" id="KW-0328">Glycosyltransferase</keyword>
<dbReference type="EMBL" id="JBHSSN010000015">
    <property type="protein sequence ID" value="MFC6324074.1"/>
    <property type="molecule type" value="Genomic_DNA"/>
</dbReference>
<protein>
    <recommendedName>
        <fullName evidence="11">Glycosyltransferase RgtA/B/C/D-like domain-containing protein</fullName>
    </recommendedName>
</protein>
<feature type="transmembrane region" description="Helical" evidence="8">
    <location>
        <begin position="399"/>
        <end position="417"/>
    </location>
</feature>
<dbReference type="InterPro" id="IPR050297">
    <property type="entry name" value="LipidA_mod_glycosyltrf_83"/>
</dbReference>
<dbReference type="PANTHER" id="PTHR33908">
    <property type="entry name" value="MANNOSYLTRANSFERASE YKCB-RELATED"/>
    <property type="match status" value="1"/>
</dbReference>
<reference evidence="10" key="1">
    <citation type="journal article" date="2019" name="Int. J. Syst. Evol. Microbiol.">
        <title>The Global Catalogue of Microorganisms (GCM) 10K type strain sequencing project: providing services to taxonomists for standard genome sequencing and annotation.</title>
        <authorList>
            <consortium name="The Broad Institute Genomics Platform"/>
            <consortium name="The Broad Institute Genome Sequencing Center for Infectious Disease"/>
            <person name="Wu L."/>
            <person name="Ma J."/>
        </authorList>
    </citation>
    <scope>NUCLEOTIDE SEQUENCE [LARGE SCALE GENOMIC DNA]</scope>
    <source>
        <strain evidence="10">CCM 8895</strain>
    </source>
</reference>
<evidence type="ECO:0000256" key="2">
    <source>
        <dbReference type="ARBA" id="ARBA00022475"/>
    </source>
</evidence>
<organism evidence="9 10">
    <name type="scientific">Companilactobacillus baiquanensis</name>
    <dbReference type="NCBI Taxonomy" id="2486005"/>
    <lineage>
        <taxon>Bacteria</taxon>
        <taxon>Bacillati</taxon>
        <taxon>Bacillota</taxon>
        <taxon>Bacilli</taxon>
        <taxon>Lactobacillales</taxon>
        <taxon>Lactobacillaceae</taxon>
        <taxon>Companilactobacillus</taxon>
    </lineage>
</organism>